<dbReference type="AlphaFoldDB" id="A0A382KFH0"/>
<sequence>VKEKIVSIERVSKISNQQKQKGKTVVLCHGVFDLLHIGHIKHFQEAKALGDL</sequence>
<evidence type="ECO:0008006" key="2">
    <source>
        <dbReference type="Google" id="ProtNLM"/>
    </source>
</evidence>
<protein>
    <recommendedName>
        <fullName evidence="2">Cytidyltransferase-like domain-containing protein</fullName>
    </recommendedName>
</protein>
<dbReference type="SUPFAM" id="SSF52374">
    <property type="entry name" value="Nucleotidylyl transferase"/>
    <property type="match status" value="1"/>
</dbReference>
<dbReference type="InterPro" id="IPR014729">
    <property type="entry name" value="Rossmann-like_a/b/a_fold"/>
</dbReference>
<organism evidence="1">
    <name type="scientific">marine metagenome</name>
    <dbReference type="NCBI Taxonomy" id="408172"/>
    <lineage>
        <taxon>unclassified sequences</taxon>
        <taxon>metagenomes</taxon>
        <taxon>ecological metagenomes</taxon>
    </lineage>
</organism>
<proteinExistence type="predicted"/>
<feature type="non-terminal residue" evidence="1">
    <location>
        <position position="1"/>
    </location>
</feature>
<reference evidence="1" key="1">
    <citation type="submission" date="2018-05" db="EMBL/GenBank/DDBJ databases">
        <authorList>
            <person name="Lanie J.A."/>
            <person name="Ng W.-L."/>
            <person name="Kazmierczak K.M."/>
            <person name="Andrzejewski T.M."/>
            <person name="Davidsen T.M."/>
            <person name="Wayne K.J."/>
            <person name="Tettelin H."/>
            <person name="Glass J.I."/>
            <person name="Rusch D."/>
            <person name="Podicherti R."/>
            <person name="Tsui H.-C.T."/>
            <person name="Winkler M.E."/>
        </authorList>
    </citation>
    <scope>NUCLEOTIDE SEQUENCE</scope>
</reference>
<evidence type="ECO:0000313" key="1">
    <source>
        <dbReference type="EMBL" id="SVC23754.1"/>
    </source>
</evidence>
<name>A0A382KFH0_9ZZZZ</name>
<feature type="non-terminal residue" evidence="1">
    <location>
        <position position="52"/>
    </location>
</feature>
<accession>A0A382KFH0</accession>
<dbReference type="Gene3D" id="3.40.50.620">
    <property type="entry name" value="HUPs"/>
    <property type="match status" value="1"/>
</dbReference>
<dbReference type="EMBL" id="UINC01080636">
    <property type="protein sequence ID" value="SVC23754.1"/>
    <property type="molecule type" value="Genomic_DNA"/>
</dbReference>
<gene>
    <name evidence="1" type="ORF">METZ01_LOCUS276608</name>
</gene>